<name>A0ABR7ILG6_9FIRM</name>
<dbReference type="PRINTS" id="PR00035">
    <property type="entry name" value="HTHGNTR"/>
</dbReference>
<dbReference type="PRINTS" id="PR00033">
    <property type="entry name" value="HTHASNC"/>
</dbReference>
<keyword evidence="2" id="KW-0238">DNA-binding</keyword>
<dbReference type="SMART" id="SM00345">
    <property type="entry name" value="HTH_GNTR"/>
    <property type="match status" value="1"/>
</dbReference>
<keyword evidence="3" id="KW-0804">Transcription</keyword>
<feature type="domain" description="HTH gntR-type" evidence="4">
    <location>
        <begin position="13"/>
        <end position="80"/>
    </location>
</feature>
<dbReference type="SUPFAM" id="SSF48008">
    <property type="entry name" value="GntR ligand-binding domain-like"/>
    <property type="match status" value="1"/>
</dbReference>
<dbReference type="InterPro" id="IPR036390">
    <property type="entry name" value="WH_DNA-bd_sf"/>
</dbReference>
<evidence type="ECO:0000256" key="1">
    <source>
        <dbReference type="ARBA" id="ARBA00023015"/>
    </source>
</evidence>
<evidence type="ECO:0000256" key="3">
    <source>
        <dbReference type="ARBA" id="ARBA00023163"/>
    </source>
</evidence>
<dbReference type="InterPro" id="IPR036388">
    <property type="entry name" value="WH-like_DNA-bd_sf"/>
</dbReference>
<dbReference type="Gene3D" id="1.10.10.10">
    <property type="entry name" value="Winged helix-like DNA-binding domain superfamily/Winged helix DNA-binding domain"/>
    <property type="match status" value="1"/>
</dbReference>
<dbReference type="SUPFAM" id="SSF46785">
    <property type="entry name" value="Winged helix' DNA-binding domain"/>
    <property type="match status" value="1"/>
</dbReference>
<dbReference type="InterPro" id="IPR000524">
    <property type="entry name" value="Tscrpt_reg_HTH_GntR"/>
</dbReference>
<dbReference type="Pfam" id="PF00392">
    <property type="entry name" value="GntR"/>
    <property type="match status" value="1"/>
</dbReference>
<dbReference type="Gene3D" id="1.20.120.530">
    <property type="entry name" value="GntR ligand-binding domain-like"/>
    <property type="match status" value="1"/>
</dbReference>
<protein>
    <submittedName>
        <fullName evidence="5">GntR family transcriptional regulator</fullName>
    </submittedName>
</protein>
<dbReference type="InterPro" id="IPR011711">
    <property type="entry name" value="GntR_C"/>
</dbReference>
<comment type="caution">
    <text evidence="5">The sequence shown here is derived from an EMBL/GenBank/DDBJ whole genome shotgun (WGS) entry which is preliminary data.</text>
</comment>
<evidence type="ECO:0000313" key="5">
    <source>
        <dbReference type="EMBL" id="MBC5780792.1"/>
    </source>
</evidence>
<dbReference type="PANTHER" id="PTHR43537:SF24">
    <property type="entry name" value="GLUCONATE OPERON TRANSCRIPTIONAL REPRESSOR"/>
    <property type="match status" value="1"/>
</dbReference>
<dbReference type="InterPro" id="IPR008920">
    <property type="entry name" value="TF_FadR/GntR_C"/>
</dbReference>
<dbReference type="Pfam" id="PF07729">
    <property type="entry name" value="FCD"/>
    <property type="match status" value="1"/>
</dbReference>
<reference evidence="5 6" key="1">
    <citation type="submission" date="2020-08" db="EMBL/GenBank/DDBJ databases">
        <title>Genome public.</title>
        <authorList>
            <person name="Liu C."/>
            <person name="Sun Q."/>
        </authorList>
    </citation>
    <scope>NUCLEOTIDE SEQUENCE [LARGE SCALE GENOMIC DNA]</scope>
    <source>
        <strain evidence="5 6">M29</strain>
    </source>
</reference>
<sequence length="239" mass="28059">MTSEFSVNMNEYLPLRDVVFNTLRQAILKGELKPGERLMEIALAERLGVSRTPIREAMRKLEQEGLVVMIPRRGAQVANITEKDLNDVLEVRIALENVAIEKACDRMTEEEMSKLWLAAKEFEHTIAEGNLVKLAEADVAFHEIIYRASDNKRLIQVLNNMREQIYRYRVEYLKEGETRDVLVKEHEELTRAIRERNVERAKELSFQHIENQRMAIMRSIEAENAEKEKREREKSRNHK</sequence>
<organism evidence="5 6">
    <name type="scientific">Blautia difficilis</name>
    <dbReference type="NCBI Taxonomy" id="2763027"/>
    <lineage>
        <taxon>Bacteria</taxon>
        <taxon>Bacillati</taxon>
        <taxon>Bacillota</taxon>
        <taxon>Clostridia</taxon>
        <taxon>Lachnospirales</taxon>
        <taxon>Lachnospiraceae</taxon>
        <taxon>Blautia</taxon>
    </lineage>
</organism>
<dbReference type="RefSeq" id="WP_173744178.1">
    <property type="nucleotide sequence ID" value="NZ_JACOQG010000030.1"/>
</dbReference>
<proteinExistence type="predicted"/>
<evidence type="ECO:0000256" key="2">
    <source>
        <dbReference type="ARBA" id="ARBA00023125"/>
    </source>
</evidence>
<dbReference type="InterPro" id="IPR000485">
    <property type="entry name" value="AsnC-type_HTH_dom"/>
</dbReference>
<gene>
    <name evidence="5" type="ORF">H8Z82_14270</name>
</gene>
<keyword evidence="6" id="KW-1185">Reference proteome</keyword>
<keyword evidence="1" id="KW-0805">Transcription regulation</keyword>
<accession>A0ABR7ILG6</accession>
<dbReference type="Proteomes" id="UP000649826">
    <property type="component" value="Unassembled WGS sequence"/>
</dbReference>
<dbReference type="EMBL" id="JACOQG010000030">
    <property type="protein sequence ID" value="MBC5780792.1"/>
    <property type="molecule type" value="Genomic_DNA"/>
</dbReference>
<dbReference type="PANTHER" id="PTHR43537">
    <property type="entry name" value="TRANSCRIPTIONAL REGULATOR, GNTR FAMILY"/>
    <property type="match status" value="1"/>
</dbReference>
<dbReference type="CDD" id="cd07377">
    <property type="entry name" value="WHTH_GntR"/>
    <property type="match status" value="1"/>
</dbReference>
<evidence type="ECO:0000313" key="6">
    <source>
        <dbReference type="Proteomes" id="UP000649826"/>
    </source>
</evidence>
<evidence type="ECO:0000259" key="4">
    <source>
        <dbReference type="PROSITE" id="PS50949"/>
    </source>
</evidence>
<dbReference type="PROSITE" id="PS50949">
    <property type="entry name" value="HTH_GNTR"/>
    <property type="match status" value="1"/>
</dbReference>
<dbReference type="SMART" id="SM00895">
    <property type="entry name" value="FCD"/>
    <property type="match status" value="1"/>
</dbReference>